<keyword evidence="1" id="KW-0812">Transmembrane</keyword>
<feature type="transmembrane region" description="Helical" evidence="1">
    <location>
        <begin position="38"/>
        <end position="58"/>
    </location>
</feature>
<keyword evidence="1" id="KW-1133">Transmembrane helix</keyword>
<keyword evidence="1" id="KW-0472">Membrane</keyword>
<evidence type="ECO:0000256" key="1">
    <source>
        <dbReference type="SAM" id="Phobius"/>
    </source>
</evidence>
<proteinExistence type="predicted"/>
<feature type="transmembrane region" description="Helical" evidence="1">
    <location>
        <begin position="12"/>
        <end position="32"/>
    </location>
</feature>
<gene>
    <name evidence="2" type="ORF">NZD86_05015</name>
</gene>
<accession>A0ABY6Z779</accession>
<name>A0ABY6Z779_9BACL</name>
<protein>
    <submittedName>
        <fullName evidence="2">Uncharacterized protein</fullName>
    </submittedName>
</protein>
<evidence type="ECO:0000313" key="2">
    <source>
        <dbReference type="EMBL" id="WAH37865.1"/>
    </source>
</evidence>
<dbReference type="Proteomes" id="UP001164803">
    <property type="component" value="Chromosome"/>
</dbReference>
<dbReference type="EMBL" id="CP104064">
    <property type="protein sequence ID" value="WAH37865.1"/>
    <property type="molecule type" value="Genomic_DNA"/>
</dbReference>
<sequence>MEKRPNPVRARKWLFMLGILGAIIVCLSIPVYHVDSGISIVGYVIGFVCLLLAGTAMFTKNEKK</sequence>
<keyword evidence="3" id="KW-1185">Reference proteome</keyword>
<evidence type="ECO:0000313" key="3">
    <source>
        <dbReference type="Proteomes" id="UP001164803"/>
    </source>
</evidence>
<dbReference type="RefSeq" id="WP_268045396.1">
    <property type="nucleotide sequence ID" value="NZ_CP104064.1"/>
</dbReference>
<organism evidence="2 3">
    <name type="scientific">Alicyclobacillus dauci</name>
    <dbReference type="NCBI Taxonomy" id="1475485"/>
    <lineage>
        <taxon>Bacteria</taxon>
        <taxon>Bacillati</taxon>
        <taxon>Bacillota</taxon>
        <taxon>Bacilli</taxon>
        <taxon>Bacillales</taxon>
        <taxon>Alicyclobacillaceae</taxon>
        <taxon>Alicyclobacillus</taxon>
    </lineage>
</organism>
<reference evidence="2" key="1">
    <citation type="submission" date="2022-08" db="EMBL/GenBank/DDBJ databases">
        <title>Alicyclobacillus dauci DSM2870, complete genome.</title>
        <authorList>
            <person name="Wang Q."/>
            <person name="Cai R."/>
            <person name="Wang Z."/>
        </authorList>
    </citation>
    <scope>NUCLEOTIDE SEQUENCE</scope>
    <source>
        <strain evidence="2">DSM 28700</strain>
    </source>
</reference>